<accession>A0A840PN85</accession>
<feature type="region of interest" description="Disordered" evidence="1">
    <location>
        <begin position="35"/>
        <end position="81"/>
    </location>
</feature>
<evidence type="ECO:0000313" key="4">
    <source>
        <dbReference type="Proteomes" id="UP000578449"/>
    </source>
</evidence>
<evidence type="ECO:0000313" key="3">
    <source>
        <dbReference type="EMBL" id="MBB5140502.1"/>
    </source>
</evidence>
<feature type="signal peptide" evidence="2">
    <location>
        <begin position="1"/>
        <end position="33"/>
    </location>
</feature>
<feature type="chain" id="PRO_5032545122" evidence="2">
    <location>
        <begin position="34"/>
        <end position="81"/>
    </location>
</feature>
<name>A0A840PN85_9ACTN</name>
<dbReference type="Proteomes" id="UP000578449">
    <property type="component" value="Unassembled WGS sequence"/>
</dbReference>
<protein>
    <submittedName>
        <fullName evidence="3">Uncharacterized protein</fullName>
    </submittedName>
</protein>
<dbReference type="EMBL" id="JACHGN010000045">
    <property type="protein sequence ID" value="MBB5140502.1"/>
    <property type="molecule type" value="Genomic_DNA"/>
</dbReference>
<reference evidence="3 4" key="1">
    <citation type="submission" date="2020-08" db="EMBL/GenBank/DDBJ databases">
        <title>Genomic Encyclopedia of Type Strains, Phase IV (KMG-IV): sequencing the most valuable type-strain genomes for metagenomic binning, comparative biology and taxonomic classification.</title>
        <authorList>
            <person name="Goeker M."/>
        </authorList>
    </citation>
    <scope>NUCLEOTIDE SEQUENCE [LARGE SCALE GENOMIC DNA]</scope>
    <source>
        <strain evidence="3 4">DSM 45615</strain>
    </source>
</reference>
<keyword evidence="4" id="KW-1185">Reference proteome</keyword>
<proteinExistence type="predicted"/>
<evidence type="ECO:0000256" key="2">
    <source>
        <dbReference type="SAM" id="SignalP"/>
    </source>
</evidence>
<dbReference type="AlphaFoldDB" id="A0A840PN85"/>
<gene>
    <name evidence="3" type="ORF">HNP84_010270</name>
</gene>
<sequence length="81" mass="8327">MSMITRPFPRLTRHVVALTAASLLTMAPGIAYADDVRTTPKPSVTATEPASPAETDAPAVPSPSRTIGVPTAAQNAHMGGM</sequence>
<keyword evidence="2" id="KW-0732">Signal</keyword>
<organism evidence="3 4">
    <name type="scientific">Thermocatellispora tengchongensis</name>
    <dbReference type="NCBI Taxonomy" id="1073253"/>
    <lineage>
        <taxon>Bacteria</taxon>
        <taxon>Bacillati</taxon>
        <taxon>Actinomycetota</taxon>
        <taxon>Actinomycetes</taxon>
        <taxon>Streptosporangiales</taxon>
        <taxon>Streptosporangiaceae</taxon>
        <taxon>Thermocatellispora</taxon>
    </lineage>
</organism>
<comment type="caution">
    <text evidence="3">The sequence shown here is derived from an EMBL/GenBank/DDBJ whole genome shotgun (WGS) entry which is preliminary data.</text>
</comment>
<evidence type="ECO:0000256" key="1">
    <source>
        <dbReference type="SAM" id="MobiDB-lite"/>
    </source>
</evidence>